<keyword evidence="2" id="KW-0325">Glycoprotein</keyword>
<dbReference type="GeneID" id="103170737"/>
<evidence type="ECO:0000256" key="1">
    <source>
        <dbReference type="ARBA" id="ARBA00022729"/>
    </source>
</evidence>
<dbReference type="OMA" id="WHNSEAL"/>
<evidence type="ECO:0000259" key="6">
    <source>
        <dbReference type="PROSITE" id="PS51211"/>
    </source>
</evidence>
<dbReference type="InterPro" id="IPR015817">
    <property type="entry name" value="Vitellinogen_open_b-sht_sub1"/>
</dbReference>
<dbReference type="InterPro" id="IPR048484">
    <property type="entry name" value="LOC400499-like"/>
</dbReference>
<proteinExistence type="predicted"/>
<dbReference type="PANTHER" id="PTHR37860">
    <property type="entry name" value="AGAP008810-PA"/>
    <property type="match status" value="1"/>
</dbReference>
<reference evidence="8 9" key="1">
    <citation type="journal article" date="2008" name="Nature">
        <title>Genome analysis of the platypus reveals unique signatures of evolution.</title>
        <authorList>
            <person name="Warren W.C."/>
            <person name="Hillier L.W."/>
            <person name="Marshall Graves J.A."/>
            <person name="Birney E."/>
            <person name="Ponting C.P."/>
            <person name="Grutzner F."/>
            <person name="Belov K."/>
            <person name="Miller W."/>
            <person name="Clarke L."/>
            <person name="Chinwalla A.T."/>
            <person name="Yang S.P."/>
            <person name="Heger A."/>
            <person name="Locke D.P."/>
            <person name="Miethke P."/>
            <person name="Waters P.D."/>
            <person name="Veyrunes F."/>
            <person name="Fulton L."/>
            <person name="Fulton B."/>
            <person name="Graves T."/>
            <person name="Wallis J."/>
            <person name="Puente X.S."/>
            <person name="Lopez-Otin C."/>
            <person name="Ordonez G.R."/>
            <person name="Eichler E.E."/>
            <person name="Chen L."/>
            <person name="Cheng Z."/>
            <person name="Deakin J.E."/>
            <person name="Alsop A."/>
            <person name="Thompson K."/>
            <person name="Kirby P."/>
            <person name="Papenfuss A.T."/>
            <person name="Wakefield M.J."/>
            <person name="Olender T."/>
            <person name="Lancet D."/>
            <person name="Huttley G.A."/>
            <person name="Smit A.F."/>
            <person name="Pask A."/>
            <person name="Temple-Smith P."/>
            <person name="Batzer M.A."/>
            <person name="Walker J.A."/>
            <person name="Konkel M.K."/>
            <person name="Harris R.S."/>
            <person name="Whittington C.M."/>
            <person name="Wong E.S."/>
            <person name="Gemmell N.J."/>
            <person name="Buschiazzo E."/>
            <person name="Vargas Jentzsch I.M."/>
            <person name="Merkel A."/>
            <person name="Schmitz J."/>
            <person name="Zemann A."/>
            <person name="Churakov G."/>
            <person name="Kriegs J.O."/>
            <person name="Brosius J."/>
            <person name="Murchison E.P."/>
            <person name="Sachidanandam R."/>
            <person name="Smith C."/>
            <person name="Hannon G.J."/>
            <person name="Tsend-Ayush E."/>
            <person name="McMillan D."/>
            <person name="Attenborough R."/>
            <person name="Rens W."/>
            <person name="Ferguson-Smith M."/>
            <person name="Lefevre C.M."/>
            <person name="Sharp J.A."/>
            <person name="Nicholas K.R."/>
            <person name="Ray D.A."/>
            <person name="Kube M."/>
            <person name="Reinhardt R."/>
            <person name="Pringle T.H."/>
            <person name="Taylor J."/>
            <person name="Jones R.C."/>
            <person name="Nixon B."/>
            <person name="Dacheux J.L."/>
            <person name="Niwa H."/>
            <person name="Sekita Y."/>
            <person name="Huang X."/>
            <person name="Stark A."/>
            <person name="Kheradpour P."/>
            <person name="Kellis M."/>
            <person name="Flicek P."/>
            <person name="Chen Y."/>
            <person name="Webber C."/>
            <person name="Hardison R."/>
            <person name="Nelson J."/>
            <person name="Hallsworth-Pepin K."/>
            <person name="Delehaunty K."/>
            <person name="Markovic C."/>
            <person name="Minx P."/>
            <person name="Feng Y."/>
            <person name="Kremitzki C."/>
            <person name="Mitreva M."/>
            <person name="Glasscock J."/>
            <person name="Wylie T."/>
            <person name="Wohldmann P."/>
            <person name="Thiru P."/>
            <person name="Nhan M.N."/>
            <person name="Pohl C.S."/>
            <person name="Smith S.M."/>
            <person name="Hou S."/>
            <person name="Nefedov M."/>
            <person name="de Jong P.J."/>
            <person name="Renfree M.B."/>
            <person name="Mardis E.R."/>
            <person name="Wilson R.K."/>
        </authorList>
    </citation>
    <scope>NUCLEOTIDE SEQUENCE [LARGE SCALE GENOMIC DNA]</scope>
    <source>
        <strain evidence="8 9">Glennie</strain>
    </source>
</reference>
<evidence type="ECO:0008006" key="10">
    <source>
        <dbReference type="Google" id="ProtNLM"/>
    </source>
</evidence>
<dbReference type="Pfam" id="PF01347">
    <property type="entry name" value="Vitellogenin_N"/>
    <property type="match status" value="1"/>
</dbReference>
<dbReference type="SUPFAM" id="SSF56968">
    <property type="entry name" value="Lipovitellin-phosvitin complex, beta-sheet shell regions"/>
    <property type="match status" value="2"/>
</dbReference>
<dbReference type="Gene3D" id="2.30.230.10">
    <property type="entry name" value="Lipovitellin, beta-sheet shell regions, chain A"/>
    <property type="match status" value="1"/>
</dbReference>
<dbReference type="Pfam" id="PF08742">
    <property type="entry name" value="C8"/>
    <property type="match status" value="1"/>
</dbReference>
<evidence type="ECO:0000256" key="5">
    <source>
        <dbReference type="SAM" id="SignalP"/>
    </source>
</evidence>
<organism evidence="8 9">
    <name type="scientific">Ornithorhynchus anatinus</name>
    <name type="common">Duckbill platypus</name>
    <dbReference type="NCBI Taxonomy" id="9258"/>
    <lineage>
        <taxon>Eukaryota</taxon>
        <taxon>Metazoa</taxon>
        <taxon>Chordata</taxon>
        <taxon>Craniata</taxon>
        <taxon>Vertebrata</taxon>
        <taxon>Euteleostomi</taxon>
        <taxon>Mammalia</taxon>
        <taxon>Monotremata</taxon>
        <taxon>Ornithorhynchidae</taxon>
        <taxon>Ornithorhynchus</taxon>
    </lineage>
</organism>
<comment type="caution">
    <text evidence="3">Lacks conserved residue(s) required for the propagation of feature annotation.</text>
</comment>
<evidence type="ECO:0000256" key="3">
    <source>
        <dbReference type="PROSITE-ProRule" id="PRU00557"/>
    </source>
</evidence>
<keyword evidence="9" id="KW-1185">Reference proteome</keyword>
<evidence type="ECO:0000313" key="8">
    <source>
        <dbReference type="Ensembl" id="ENSOANP00000048087.1"/>
    </source>
</evidence>
<feature type="domain" description="VWFD" evidence="7">
    <location>
        <begin position="3580"/>
        <end position="3750"/>
    </location>
</feature>
<feature type="compositionally biased region" description="Basic and acidic residues" evidence="4">
    <location>
        <begin position="693"/>
        <end position="702"/>
    </location>
</feature>
<dbReference type="PANTHER" id="PTHR37860:SF2">
    <property type="entry name" value="VITELLOGENIN DOMAIN-CONTAINING PROTEIN"/>
    <property type="match status" value="1"/>
</dbReference>
<feature type="compositionally biased region" description="Polar residues" evidence="4">
    <location>
        <begin position="723"/>
        <end position="733"/>
    </location>
</feature>
<gene>
    <name evidence="8" type="primary">LOC103170737</name>
</gene>
<dbReference type="Pfam" id="PF00094">
    <property type="entry name" value="VWD"/>
    <property type="match status" value="1"/>
</dbReference>
<sequence>MILMVMELPGLVVFWAAVLGTMGKNPEMPGQEAFCTRECAGSERLSFPKGSRLSYRYSTTIRTALQGPGAENSSITLDCLVTVDVIGHCRMVLRLQDIHLKSSLASKEEPLKELESLRVTLGRFPLLFAFHDGKIPMICPRRDEPRWVLNIKRGILSLLQSHPNTTVPETIEEVDVLGKCPTRYERKGSWLLKTKNLAQCSHRHTGVTSLRSEALPGVAEPVLASQVACSQTFRAAVLGETTCVESHVAALPFSGKGSSVQTQIRSTLFLLRMGVEAAPSAGDSGDLYATNLLYEQEGLAVKAEPAEVAETVRKLCQAQTASFETSDLFMVLVFELRGLATDALTGLWRSSSFKCRNNWQPLVDALPSCGTEACVALMKELVSSREVEAEEAESFLWSLAFIPEPTAGMVDLALPLLQAPEAGAAAFLGVTALVHNLCTVNEGCEDLPAVSAAIRVLEAALGRNCTAQKPEEISQVQLVLKAVGNAGLAAAPLIPVLSSCAARKSNPSGVRLAAVQAFRRLPCSADRSVLARLYRSTGEDPEIRISAYSQLMKCPSEEVFTQVQRTLAEESSSQVGAFVWSHLSQLLETTDPRKQPLRDALPDDIISQEFDLETWKYSSYSDVTFRSASGGAGANLEAAVVFTPASFLPRSITANLTVHSMGRAVNLLELTLRLENAEELVRKLFGQRPAALREDFPNREESEAPAEPPAETAGKAREEKPNANGQGPTSEPQTPKPRGRLAKPGCPGGDPRKMSELKQKVTRRLGKKKAALLCELSMKVFGHELSLVDCGDPRGHLKRYSLHLAELTVRLLKGQEVQVTRRLSLATEQLSFPSLAGLPVRLALNASAAVRVRVRGVADFPQPLDFSANGYVKPSALIQISAQMGAAGPLGASGMKWVSGARTFTSLDGGIQVKKGRELKIFLNTPEDAMELLNFSSKLYLVTGHSVKNIDRVQDSPDSGTCAEEEGSRTWGWQLCSQASFRAGGQPFLLSVPVTAAVTLKRRDEELQQYLLEAAYTFSPQKDSWIPGEAALYFFMGTPKSALQRDVSVDLGFSLRQRTFKLKLLHPKKKLQMEGRIESFQNARLGHLELILDDNDIYYVKGMTDFQSANGEQRYMTQLEVKPAKQSSPIILTGNITKQVGKKTLFYTSLTNLLKDAAFVSVMLEKKVEDQLWHYALDGEAYLPGILGCRATDLLQKRGSLWTNTLRMKYGLLGEARQLRQECNAAQKFRAETGPEKLYQLEFGHELHCTQAPAYNHKVELQHEESASRLHSQLDVSYGKHWDELNNKKKLRISQIFKNDSGPALSNYFMEFALLVPERQVNYRTQLQHSSFSRGHVEIGTHLKVQYNERLPFVAGLQWKDTSRGPLRKWEGALTLDTPWLSLSLTHRLHQPQGSTYQATLELTAGKALSVRNLVLELSCKDKGSDKEGRIHIYTPTTTYLRVSTVNRLERNRLHSQSELATAWSQLVRNEIHLFNSRDSKLFLFWLAGPEQGLNLTAVYRHKEQPRKTHISLRAVWTGPGRLPSGLQLEGQLEELKRERWLYQKRATLSFRHPLKLPIPRSFLLQETFTVDKRRKRYFLETKVLLSGLEEIVQLLTVGYQATHPYICVGLTHPYSNKVFPGKMDVCLLMRQHREAHREIEATMKVDEEDVLRVMGQHQDRSSGRDVRHGLHLDVTHSFLQLRFPQRLGLDGEVFSTRNQKGEFDCGLRAQATVDHNSSRLWIQLNGSDTHFGFFSQLSHPHRPEFPPNFQVWAVARRYRGPRVNVSVSVNTGGKERALLEADVSRESRRSRRAWGLSAFFRQSVRAEPRMVRLQLTGKVAPARALFSSELMLDEKAVNLFLEGGREQKTGRALTFRGHVQHSLISWRPVPRRLSLSGLLKRSSQHHNQGSISVLVDQSLYRVQLRNRMVPGNGSSQSLAGSLALTQNGSRAVPREVRLRGRLRLEGPGPRGVQAGVSVDGRALALEFSTSSGQGSSRIWGSLTHNISALKDTGFPTEGEVVASCGPAAPNCSLAVGLKSDRGWIEAALGTESPSTSSTRVTARLRHNVGPPGSLGLPRSAEGAGYYQKSLRRLAAGLKASVDGQHLRAELERRSTDSTVVVALGLQHDLSGLLGSLPSEVRVNCSGEASSSQLSGHCRGEVASRPSETPATVDLNGSLQARGCEASVTGQGPSREAAAHLPLKALCGPPNNLEAGLRHSWPALGALGVARENRIRMEAGEGSRPGALLEVALGQCLLTAGGGLGRESDVNGTNWTLSLVNGCPALEDLGFPQILGIRGSLGLDPCVLDLTLNVKSDDRDAHLHLTGSCQPGSVVQGRLGHSFPQLSLVGLPRDSAVHFSMGPGPAPGGALSVQVGQCQLHARVERRPRNQTRWVLESEADCEPLKGFRIPAHTRFNGSIQTGSCRAELLGTLVVRGKAASVAVEAMCQPRLALRAALRHELPALRALPGESQLAIRAAKQAPYQLGLELGADACRLQASGELQAERKLQWKALLDNACGALKDLGIPGRADVSGYVVLDNKELDLQMLVALGNRALQGLLILKARETHQELDAVLTHNLPGAARLGIPTRTLVDVTIERDGQNYRRAIQFGVGSKQISEELNFTRSLDRIFLDYKLRHNVPALRTFWVGDRVDLEAALSMQGALLNLETSGRILAGLTSLGYTLRSHRSGRRWELACKSDHNSDALLALGLPEVAQLTASLQKGDNQIRASVNAQGGDQKCLVEVKTLLPSDLSGTTELVAQVNHSLPTLQQLGLPYSVQLMYLEIPTTRGTSVSLTLTCDSHERLGFSVSGRNLPSSAELHIQGRQHLPLLLHHFPRRAELLTKVNHSVGEAEGRFSVGLEKSHFRIATKLVLVGCGLHGVVELMHTIPELRSVPRELLLQTAYRRANGTRSLKQTVLWDGHETRLGGSYSGPFPSLAGKHHVQVELAHPLQVPFPKQSKLSLSLQHGPDGHRDDLVLRWNGRDQVLISCSLKLGRERLDGHVAFVHPLNLSWSHVEATAQSERRGNKGSQRVQLAWNRGKPTDVQLTWEDRSAPDTVAWDSCLTVSLGQLQKALTLGHVQACGSVMQTTVLFDERLHLNWDRKKVKQSLTFERRRRPRPDKFQVEVALENIFLPSCSQQSFWGEVETNFSSWLRHSLHLGLCDLPSAVQLSGEHVLGQGHLLLRSQTRLRLARDPGPGLQLSVTLRNDSSSRARDYSGGLELRATGVHRVAVTGRVAASASQNLVQVEGSLDKAEKVKLVASRSQKCVRGYLGYQRGHGEEGVELRTCTAGWREMAAEALLRAEGRRGESLGHLTLTAADQSLSLQARAHRCGAPLEQLETKLAEAGARLQAGLEEELQVLDAFIWRFRDLAQQVDFLKTGADGLLQASRQAAGAVRTGAMTAARLWEQNAARRVIGYDLPRALAGLQAVLDQMQSELQKPLVTLKEAYYDVTSKPLDAVWRERADDYVRKIRALVPVVVKDSWLMRPVLVSLRALKVSLDLATQQLLRWAESKLSRAVRSIRKPLSSLFNYSTRNCSVRVKLPVLPAEEQPLDPARLTRYLIEDKLLRPLRELYGINPAAEYYRFKRRLLESPFEYHAVVIGNKYVVTFDGKVYELASQCSLLLAKDFAGDTFTVILSGSPRSLYVQMNGSAFMMAPGLRVHRMNSISQVEESCPNLALPPAKIRASARREEVKVELSNQNGVTLSCDPQADLCGLTLDGWNHGVSAGLLGTNDNEAGDELMLPDGSLARSWQEFTEAWQVDSECSVLPRKAQSCPSTVTPNICGMFFRDVHSLLRNCFQVVDPIPFYSTCVQDTCEANGLQAACGLAAAFIHLCNRAFVPLETPPQCSQFQRSGLKGSLTHHP</sequence>
<dbReference type="Gene3D" id="2.20.50.20">
    <property type="entry name" value="Lipovitellin. Chain A, domain 3"/>
    <property type="match status" value="1"/>
</dbReference>
<evidence type="ECO:0000313" key="9">
    <source>
        <dbReference type="Proteomes" id="UP000002279"/>
    </source>
</evidence>
<dbReference type="SMART" id="SM01169">
    <property type="entry name" value="DUF1943"/>
    <property type="match status" value="1"/>
</dbReference>
<protein>
    <recommendedName>
        <fullName evidence="10">Vitellogenin domain-containing protein</fullName>
    </recommendedName>
</protein>
<accession>A0A6I8P2T4</accession>
<feature type="signal peptide" evidence="5">
    <location>
        <begin position="1"/>
        <end position="23"/>
    </location>
</feature>
<feature type="domain" description="Vitellogenin" evidence="6">
    <location>
        <begin position="47"/>
        <end position="652"/>
    </location>
</feature>
<dbReference type="OrthoDB" id="6484170at2759"/>
<dbReference type="SMART" id="SM00216">
    <property type="entry name" value="VWD"/>
    <property type="match status" value="1"/>
</dbReference>
<dbReference type="InterPro" id="IPR015816">
    <property type="entry name" value="Vitellinogen_b-sht_N"/>
</dbReference>
<dbReference type="Gene3D" id="1.25.10.20">
    <property type="entry name" value="Vitellinogen, superhelical"/>
    <property type="match status" value="1"/>
</dbReference>
<dbReference type="SUPFAM" id="SSF48431">
    <property type="entry name" value="Lipovitellin-phosvitin complex, superhelical domain"/>
    <property type="match status" value="1"/>
</dbReference>
<dbReference type="InterPro" id="IPR001846">
    <property type="entry name" value="VWF_type-D"/>
</dbReference>
<dbReference type="PROSITE" id="PS51211">
    <property type="entry name" value="VITELLOGENIN"/>
    <property type="match status" value="1"/>
</dbReference>
<dbReference type="InterPro" id="IPR011030">
    <property type="entry name" value="Lipovitellin_superhlx_dom"/>
</dbReference>
<dbReference type="Ensembl" id="ENSOANT00000075670.1">
    <property type="protein sequence ID" value="ENSOANP00000048087.1"/>
    <property type="gene ID" value="ENSOANG00000046471.1"/>
</dbReference>
<feature type="region of interest" description="Disordered" evidence="4">
    <location>
        <begin position="693"/>
        <end position="758"/>
    </location>
</feature>
<evidence type="ECO:0000259" key="7">
    <source>
        <dbReference type="PROSITE" id="PS51233"/>
    </source>
</evidence>
<keyword evidence="1 5" id="KW-0732">Signal</keyword>
<dbReference type="InterPro" id="IPR001747">
    <property type="entry name" value="Vitellogenin_N"/>
</dbReference>
<dbReference type="Pfam" id="PF09172">
    <property type="entry name" value="Vit_open_b-sht"/>
    <property type="match status" value="1"/>
</dbReference>
<dbReference type="PROSITE" id="PS51233">
    <property type="entry name" value="VWFD"/>
    <property type="match status" value="1"/>
</dbReference>
<dbReference type="InterPro" id="IPR014853">
    <property type="entry name" value="VWF/SSPO/ZAN-like_Cys-rich_dom"/>
</dbReference>
<name>A0A6I8P2T4_ORNAN</name>
<reference evidence="8" key="2">
    <citation type="submission" date="2025-08" db="UniProtKB">
        <authorList>
            <consortium name="Ensembl"/>
        </authorList>
    </citation>
    <scope>IDENTIFICATION</scope>
    <source>
        <strain evidence="8">Glennie</strain>
    </source>
</reference>
<dbReference type="InterPro" id="IPR015819">
    <property type="entry name" value="Lipid_transp_b-sht_shell"/>
</dbReference>
<feature type="region of interest" description="Disordered" evidence="4">
    <location>
        <begin position="2134"/>
        <end position="2153"/>
    </location>
</feature>
<dbReference type="Proteomes" id="UP000002279">
    <property type="component" value="Chromosome 2"/>
</dbReference>
<dbReference type="KEGG" id="oaa:103170737"/>
<dbReference type="RefSeq" id="XP_028907405.1">
    <property type="nucleotide sequence ID" value="XM_029051572.2"/>
</dbReference>
<reference evidence="8" key="3">
    <citation type="submission" date="2025-09" db="UniProtKB">
        <authorList>
            <consortium name="Ensembl"/>
        </authorList>
    </citation>
    <scope>IDENTIFICATION</scope>
    <source>
        <strain evidence="8">Glennie</strain>
    </source>
</reference>
<dbReference type="SMART" id="SM00638">
    <property type="entry name" value="LPD_N"/>
    <property type="match status" value="1"/>
</dbReference>
<feature type="chain" id="PRO_5026054786" description="Vitellogenin domain-containing protein" evidence="5">
    <location>
        <begin position="24"/>
        <end position="3848"/>
    </location>
</feature>
<dbReference type="InterPro" id="IPR015255">
    <property type="entry name" value="Vitellinogen_open_b-sht"/>
</dbReference>
<dbReference type="InParanoid" id="A0A6I8P2T4"/>
<dbReference type="GO" id="GO:0005319">
    <property type="term" value="F:lipid transporter activity"/>
    <property type="evidence" value="ECO:0007669"/>
    <property type="project" value="InterPro"/>
</dbReference>
<dbReference type="GeneTree" id="ENSGT00440000038757"/>
<evidence type="ECO:0000256" key="2">
    <source>
        <dbReference type="ARBA" id="ARBA00023180"/>
    </source>
</evidence>
<dbReference type="Bgee" id="ENSOANG00000046471">
    <property type="expression patterns" value="Expressed in adult mammalian kidney and 3 other cell types or tissues"/>
</dbReference>
<dbReference type="Pfam" id="PF21013">
    <property type="entry name" value="LOC400499"/>
    <property type="match status" value="1"/>
</dbReference>
<dbReference type="Gene3D" id="2.20.80.10">
    <property type="entry name" value="Lipovitellin-phosvitin complex, chain A, domain 4"/>
    <property type="match status" value="1"/>
</dbReference>
<evidence type="ECO:0000256" key="4">
    <source>
        <dbReference type="SAM" id="MobiDB-lite"/>
    </source>
</evidence>